<dbReference type="Proteomes" id="UP000004725">
    <property type="component" value="Unassembled WGS sequence"/>
</dbReference>
<reference evidence="2 3" key="1">
    <citation type="journal article" date="2012" name="J. Bacteriol.">
        <title>Genome Sequence of the Antarctic Psychrophile Bacterium Planococcus antarcticus DSM 14505.</title>
        <authorList>
            <person name="Margolles A."/>
            <person name="Gueimonde M."/>
            <person name="Sanchez B."/>
        </authorList>
    </citation>
    <scope>NUCLEOTIDE SEQUENCE [LARGE SCALE GENOMIC DNA]</scope>
    <source>
        <strain evidence="2 3">DSM 14505</strain>
    </source>
</reference>
<comment type="caution">
    <text evidence="2">The sequence shown here is derived from an EMBL/GenBank/DDBJ whole genome shotgun (WGS) entry which is preliminary data.</text>
</comment>
<protein>
    <submittedName>
        <fullName evidence="2">Uncharacterized protein</fullName>
    </submittedName>
</protein>
<gene>
    <name evidence="2" type="ORF">A1A1_17335</name>
</gene>
<name>A0AA87LQ24_9BACL</name>
<feature type="transmembrane region" description="Helical" evidence="1">
    <location>
        <begin position="101"/>
        <end position="122"/>
    </location>
</feature>
<accession>A0AA87LQ24</accession>
<proteinExistence type="predicted"/>
<keyword evidence="1" id="KW-1133">Transmembrane helix</keyword>
<keyword evidence="1" id="KW-0472">Membrane</keyword>
<dbReference type="RefSeq" id="WP_006831411.1">
    <property type="nucleotide sequence ID" value="NZ_AJYB01000085.1"/>
</dbReference>
<feature type="transmembrane region" description="Helical" evidence="1">
    <location>
        <begin position="128"/>
        <end position="148"/>
    </location>
</feature>
<organism evidence="2 3">
    <name type="scientific">Planococcus antarcticus DSM 14505</name>
    <dbReference type="NCBI Taxonomy" id="1185653"/>
    <lineage>
        <taxon>Bacteria</taxon>
        <taxon>Bacillati</taxon>
        <taxon>Bacillota</taxon>
        <taxon>Bacilli</taxon>
        <taxon>Bacillales</taxon>
        <taxon>Caryophanaceae</taxon>
        <taxon>Planococcus</taxon>
    </lineage>
</organism>
<evidence type="ECO:0000256" key="1">
    <source>
        <dbReference type="SAM" id="Phobius"/>
    </source>
</evidence>
<dbReference type="EMBL" id="AJYB01000085">
    <property type="protein sequence ID" value="EIM05216.1"/>
    <property type="molecule type" value="Genomic_DNA"/>
</dbReference>
<keyword evidence="1" id="KW-0812">Transmembrane</keyword>
<feature type="transmembrane region" description="Helical" evidence="1">
    <location>
        <begin position="12"/>
        <end position="35"/>
    </location>
</feature>
<evidence type="ECO:0000313" key="2">
    <source>
        <dbReference type="EMBL" id="EIM05216.1"/>
    </source>
</evidence>
<evidence type="ECO:0000313" key="3">
    <source>
        <dbReference type="Proteomes" id="UP000004725"/>
    </source>
</evidence>
<dbReference type="AlphaFoldDB" id="A0AA87LQ24"/>
<sequence>MRKKRAILKRIYRVHFLGIELILSFIAIAAILISINQFFSFEDFQGSLDTIRSGLYGTLAAISGAMLGFVITGLSILLTTNSTVQMEKLKKSKHYITVFKIFFSTSKYLGILLILSLVSLVFDKDVSPILILSFMTLWAVIIVTFRLLRCIWVLEKIVILQVPKK</sequence>
<feature type="transmembrane region" description="Helical" evidence="1">
    <location>
        <begin position="55"/>
        <end position="80"/>
    </location>
</feature>